<proteinExistence type="predicted"/>
<protein>
    <submittedName>
        <fullName evidence="1">Uncharacterized protein</fullName>
    </submittedName>
</protein>
<dbReference type="EMBL" id="MAYW01000001">
    <property type="protein sequence ID" value="ODS34769.1"/>
    <property type="molecule type" value="Genomic_DNA"/>
</dbReference>
<accession>A0A1E3XGN7</accession>
<comment type="caution">
    <text evidence="1">The sequence shown here is derived from an EMBL/GenBank/DDBJ whole genome shotgun (WGS) entry which is preliminary data.</text>
</comment>
<evidence type="ECO:0000313" key="2">
    <source>
        <dbReference type="Proteomes" id="UP000094056"/>
    </source>
</evidence>
<gene>
    <name evidence="1" type="ORF">SCARUB_00029</name>
</gene>
<dbReference type="AlphaFoldDB" id="A0A1E3XGN7"/>
<reference evidence="1 2" key="1">
    <citation type="submission" date="2016-07" db="EMBL/GenBank/DDBJ databases">
        <title>Draft genome of Scalindua rubra, obtained from a brine-seawater interface in the Red Sea, sheds light on salt adaptation in anammox bacteria.</title>
        <authorList>
            <person name="Speth D.R."/>
            <person name="Lagkouvardos I."/>
            <person name="Wang Y."/>
            <person name="Qian P.-Y."/>
            <person name="Dutilh B.E."/>
            <person name="Jetten M.S."/>
        </authorList>
    </citation>
    <scope>NUCLEOTIDE SEQUENCE [LARGE SCALE GENOMIC DNA]</scope>
    <source>
        <strain evidence="1">BSI-1</strain>
    </source>
</reference>
<dbReference type="Proteomes" id="UP000094056">
    <property type="component" value="Unassembled WGS sequence"/>
</dbReference>
<name>A0A1E3XGN7_9BACT</name>
<sequence>MKSRLKKEHHPDLEFVKKHNADHLNKDWQIPEGALWEQSDVVHDILTFLAEQMIVMNKEKQKEIRGFLNWFEGYNRIKIEDMKNKTKIKSYYGLNWNEFLDILVQNESKITKRNINDLKIKEHIEGEYENSLAKLNPLLDKIKSTDRLINQIVYKLYGLTDEEIAIVERENS</sequence>
<evidence type="ECO:0000313" key="1">
    <source>
        <dbReference type="EMBL" id="ODS34769.1"/>
    </source>
</evidence>
<organism evidence="1 2">
    <name type="scientific">Candidatus Scalindua rubra</name>
    <dbReference type="NCBI Taxonomy" id="1872076"/>
    <lineage>
        <taxon>Bacteria</taxon>
        <taxon>Pseudomonadati</taxon>
        <taxon>Planctomycetota</taxon>
        <taxon>Candidatus Brocadiia</taxon>
        <taxon>Candidatus Brocadiales</taxon>
        <taxon>Candidatus Scalinduaceae</taxon>
        <taxon>Candidatus Scalindua</taxon>
    </lineage>
</organism>